<feature type="compositionally biased region" description="Polar residues" evidence="9">
    <location>
        <begin position="31"/>
        <end position="45"/>
    </location>
</feature>
<keyword evidence="7 10" id="KW-1133">Transmembrane helix</keyword>
<dbReference type="EMBL" id="LK056691">
    <property type="protein sequence ID" value="CDU25833.1"/>
    <property type="molecule type" value="Genomic_DNA"/>
</dbReference>
<sequence length="741" mass="81123">MDRPIGARASDQPLAAVDAVYRHHAQHQQHNHPSSPSIPQHTPSTLAADGTSYKELKEAWIADQTGSSIRVVNTLGLVMLLTYAIWAVLRAKRIRFVAEQHRRQPRELENTILAGSFTALARLSDQQLEFLILIVPAVCAHTVLAQHLLATNGVLIALLSFLVRTGPPLLPKSANPDKTQKRHWSKKYSDDEDEGEEDEVADNRITRTSAEATLSPPNTAAAEAELPFRVSIDSAADAAHAAAAPPNFYNGPGSSRSDADLSIDTSLSTAPQSPLLGSAASLLSPDVASTSSFPSPTRRSAELTTLKTAPMQLPHSRDGSDAQSAVSTSSAMLSPLARSVVDPWAKTKSPSEGTISPHEANFAPTRSTAVNQARSARTMFVRPQPFLTVYRAHMMLVTVISILAVDFPVFPRFLSKCESWGTSWMDMGVGSFVFSLGIISALPLLKNPRNRFRPLKQQLFADLRKSLPLLALGSVRVVMVKGVEYPEHVSEYGVHWNFFFTLAMLPFAATLSRPFARLIRYSVLGVALSMVHQVLLSTTGWQSWALSDGSRRTTLLQQNKEGVTSIIGYLAIFYIGLDVGHYVLPLDPYFAYRKRRRGRATRKTAKLGMVLASLAIVWWISYACCTYAVGWRTSRRLANLPYVLWVVAFNTSFLLGYVVVYMWLLQPVEEGGGEGPVILEDVNRHSLSVFLTANVLTGMVNLGMRTMYVGDGAAVMILLVYTGVCCGVARVLTVKGVRVKL</sequence>
<keyword evidence="6 10" id="KW-0812">Transmembrane</keyword>
<proteinExistence type="inferred from homology"/>
<dbReference type="PANTHER" id="PTHR20661">
    <property type="entry name" value="PHOSPHATIDYLINOSITOL-GLYCAN BIOSYNTHESIS CLASS W PROTEIN"/>
    <property type="match status" value="1"/>
</dbReference>
<dbReference type="GO" id="GO:0005783">
    <property type="term" value="C:endoplasmic reticulum"/>
    <property type="evidence" value="ECO:0007669"/>
    <property type="project" value="TreeGrafter"/>
</dbReference>
<feature type="transmembrane region" description="Helical" evidence="10">
    <location>
        <begin position="427"/>
        <end position="445"/>
    </location>
</feature>
<feature type="region of interest" description="Disordered" evidence="9">
    <location>
        <begin position="305"/>
        <end position="330"/>
    </location>
</feature>
<feature type="compositionally biased region" description="Acidic residues" evidence="9">
    <location>
        <begin position="190"/>
        <end position="200"/>
    </location>
</feature>
<feature type="transmembrane region" description="Helical" evidence="10">
    <location>
        <begin position="566"/>
        <end position="586"/>
    </location>
</feature>
<comment type="similarity">
    <text evidence="3">Belongs to the PIGW family.</text>
</comment>
<dbReference type="InterPro" id="IPR009447">
    <property type="entry name" value="PIGW/GWT1"/>
</dbReference>
<evidence type="ECO:0000256" key="1">
    <source>
        <dbReference type="ARBA" id="ARBA00004141"/>
    </source>
</evidence>
<feature type="region of interest" description="Disordered" evidence="9">
    <location>
        <begin position="23"/>
        <end position="47"/>
    </location>
</feature>
<evidence type="ECO:0000256" key="8">
    <source>
        <dbReference type="ARBA" id="ARBA00023136"/>
    </source>
</evidence>
<evidence type="ECO:0000256" key="9">
    <source>
        <dbReference type="SAM" id="MobiDB-lite"/>
    </source>
</evidence>
<keyword evidence="5" id="KW-0337">GPI-anchor biosynthesis</keyword>
<dbReference type="GO" id="GO:0072659">
    <property type="term" value="P:protein localization to plasma membrane"/>
    <property type="evidence" value="ECO:0007669"/>
    <property type="project" value="TreeGrafter"/>
</dbReference>
<comment type="pathway">
    <text evidence="2">Glycolipid biosynthesis; glycosylphosphatidylinositol-anchor biosynthesis.</text>
</comment>
<dbReference type="GO" id="GO:0006506">
    <property type="term" value="P:GPI anchor biosynthetic process"/>
    <property type="evidence" value="ECO:0007669"/>
    <property type="project" value="UniProtKB-UniPathway"/>
</dbReference>
<evidence type="ECO:0000313" key="11">
    <source>
        <dbReference type="EMBL" id="CDU25833.1"/>
    </source>
</evidence>
<gene>
    <name evidence="11" type="ORF">SPSC_06004</name>
</gene>
<dbReference type="Pfam" id="PF06423">
    <property type="entry name" value="GWT1"/>
    <property type="match status" value="2"/>
</dbReference>
<name>A0A127ZK43_9BASI</name>
<evidence type="ECO:0000256" key="10">
    <source>
        <dbReference type="SAM" id="Phobius"/>
    </source>
</evidence>
<feature type="transmembrane region" description="Helical" evidence="10">
    <location>
        <begin position="642"/>
        <end position="665"/>
    </location>
</feature>
<dbReference type="GO" id="GO:0032216">
    <property type="term" value="F:glucosaminyl-phosphatidylinositol O-acyltransferase activity"/>
    <property type="evidence" value="ECO:0007669"/>
    <property type="project" value="TreeGrafter"/>
</dbReference>
<comment type="subcellular location">
    <subcellularLocation>
        <location evidence="1">Membrane</location>
        <topology evidence="1">Multi-pass membrane protein</topology>
    </subcellularLocation>
</comment>
<evidence type="ECO:0000256" key="3">
    <source>
        <dbReference type="ARBA" id="ARBA00007559"/>
    </source>
</evidence>
<evidence type="ECO:0000256" key="5">
    <source>
        <dbReference type="ARBA" id="ARBA00022502"/>
    </source>
</evidence>
<protein>
    <recommendedName>
        <fullName evidence="4">GPI-anchored wall transfer protein 1</fullName>
    </recommendedName>
</protein>
<keyword evidence="8 10" id="KW-0472">Membrane</keyword>
<organism evidence="11">
    <name type="scientific">Sporisorium scitamineum</name>
    <dbReference type="NCBI Taxonomy" id="49012"/>
    <lineage>
        <taxon>Eukaryota</taxon>
        <taxon>Fungi</taxon>
        <taxon>Dikarya</taxon>
        <taxon>Basidiomycota</taxon>
        <taxon>Ustilaginomycotina</taxon>
        <taxon>Ustilaginomycetes</taxon>
        <taxon>Ustilaginales</taxon>
        <taxon>Ustilaginaceae</taxon>
        <taxon>Sporisorium</taxon>
    </lineage>
</organism>
<feature type="region of interest" description="Disordered" evidence="9">
    <location>
        <begin position="247"/>
        <end position="268"/>
    </location>
</feature>
<feature type="region of interest" description="Disordered" evidence="9">
    <location>
        <begin position="170"/>
        <end position="202"/>
    </location>
</feature>
<dbReference type="UniPathway" id="UPA00196"/>
<reference evidence="11" key="1">
    <citation type="submission" date="2014-06" db="EMBL/GenBank/DDBJ databases">
        <authorList>
            <person name="Ju J."/>
            <person name="Zhang J."/>
        </authorList>
    </citation>
    <scope>NUCLEOTIDE SEQUENCE</scope>
    <source>
        <strain evidence="11">SscI8</strain>
    </source>
</reference>
<evidence type="ECO:0000256" key="7">
    <source>
        <dbReference type="ARBA" id="ARBA00022989"/>
    </source>
</evidence>
<evidence type="ECO:0000256" key="2">
    <source>
        <dbReference type="ARBA" id="ARBA00004687"/>
    </source>
</evidence>
<dbReference type="GO" id="GO:0016020">
    <property type="term" value="C:membrane"/>
    <property type="evidence" value="ECO:0007669"/>
    <property type="project" value="UniProtKB-SubCell"/>
</dbReference>
<dbReference type="OrthoDB" id="15270at2759"/>
<dbReference type="PANTHER" id="PTHR20661:SF0">
    <property type="entry name" value="PHOSPHATIDYLINOSITOL-GLYCAN BIOSYNTHESIS CLASS W PROTEIN"/>
    <property type="match status" value="1"/>
</dbReference>
<dbReference type="AlphaFoldDB" id="A0A127ZK43"/>
<accession>A0A127ZK43</accession>
<feature type="transmembrane region" description="Helical" evidence="10">
    <location>
        <begin position="69"/>
        <end position="88"/>
    </location>
</feature>
<evidence type="ECO:0000256" key="4">
    <source>
        <dbReference type="ARBA" id="ARBA00014495"/>
    </source>
</evidence>
<feature type="transmembrane region" description="Helical" evidence="10">
    <location>
        <begin position="387"/>
        <end position="407"/>
    </location>
</feature>
<feature type="transmembrane region" description="Helical" evidence="10">
    <location>
        <begin position="713"/>
        <end position="732"/>
    </location>
</feature>
<evidence type="ECO:0000256" key="6">
    <source>
        <dbReference type="ARBA" id="ARBA00022692"/>
    </source>
</evidence>
<feature type="transmembrane region" description="Helical" evidence="10">
    <location>
        <begin position="607"/>
        <end position="630"/>
    </location>
</feature>
<feature type="compositionally biased region" description="Polar residues" evidence="9">
    <location>
        <begin position="321"/>
        <end position="330"/>
    </location>
</feature>